<evidence type="ECO:0000256" key="8">
    <source>
        <dbReference type="SAM" id="Phobius"/>
    </source>
</evidence>
<organism evidence="9 10">
    <name type="scientific">Hartmannibacter diazotrophicus</name>
    <dbReference type="NCBI Taxonomy" id="1482074"/>
    <lineage>
        <taxon>Bacteria</taxon>
        <taxon>Pseudomonadati</taxon>
        <taxon>Pseudomonadota</taxon>
        <taxon>Alphaproteobacteria</taxon>
        <taxon>Hyphomicrobiales</taxon>
        <taxon>Pleomorphomonadaceae</taxon>
        <taxon>Hartmannibacter</taxon>
    </lineage>
</organism>
<protein>
    <submittedName>
        <fullName evidence="9">Putative transporter YfdV</fullName>
    </submittedName>
</protein>
<evidence type="ECO:0000256" key="7">
    <source>
        <dbReference type="ARBA" id="ARBA00023136"/>
    </source>
</evidence>
<evidence type="ECO:0000256" key="2">
    <source>
        <dbReference type="ARBA" id="ARBA00010145"/>
    </source>
</evidence>
<keyword evidence="4" id="KW-1003">Cell membrane</keyword>
<keyword evidence="10" id="KW-1185">Reference proteome</keyword>
<evidence type="ECO:0000256" key="3">
    <source>
        <dbReference type="ARBA" id="ARBA00022448"/>
    </source>
</evidence>
<comment type="similarity">
    <text evidence="2">Belongs to the auxin efflux carrier (TC 2.A.69) family.</text>
</comment>
<feature type="transmembrane region" description="Helical" evidence="8">
    <location>
        <begin position="201"/>
        <end position="221"/>
    </location>
</feature>
<dbReference type="KEGG" id="hdi:HDIA_0489"/>
<dbReference type="InterPro" id="IPR038770">
    <property type="entry name" value="Na+/solute_symporter_sf"/>
</dbReference>
<evidence type="ECO:0000313" key="10">
    <source>
        <dbReference type="Proteomes" id="UP000223606"/>
    </source>
</evidence>
<feature type="transmembrane region" description="Helical" evidence="8">
    <location>
        <begin position="6"/>
        <end position="23"/>
    </location>
</feature>
<dbReference type="PANTHER" id="PTHR36838:SF1">
    <property type="entry name" value="SLR1864 PROTEIN"/>
    <property type="match status" value="1"/>
</dbReference>
<keyword evidence="7 8" id="KW-0472">Membrane</keyword>
<feature type="transmembrane region" description="Helical" evidence="8">
    <location>
        <begin position="260"/>
        <end position="281"/>
    </location>
</feature>
<comment type="subcellular location">
    <subcellularLocation>
        <location evidence="1">Cell membrane</location>
        <topology evidence="1">Multi-pass membrane protein</topology>
    </subcellularLocation>
</comment>
<keyword evidence="5 8" id="KW-0812">Transmembrane</keyword>
<proteinExistence type="inferred from homology"/>
<feature type="transmembrane region" description="Helical" evidence="8">
    <location>
        <begin position="127"/>
        <end position="147"/>
    </location>
</feature>
<gene>
    <name evidence="9" type="ORF">HDIA_0489</name>
</gene>
<evidence type="ECO:0000256" key="4">
    <source>
        <dbReference type="ARBA" id="ARBA00022475"/>
    </source>
</evidence>
<feature type="transmembrane region" description="Helical" evidence="8">
    <location>
        <begin position="168"/>
        <end position="189"/>
    </location>
</feature>
<dbReference type="PANTHER" id="PTHR36838">
    <property type="entry name" value="AUXIN EFFLUX CARRIER FAMILY PROTEIN"/>
    <property type="match status" value="1"/>
</dbReference>
<dbReference type="InterPro" id="IPR004776">
    <property type="entry name" value="Mem_transp_PIN-like"/>
</dbReference>
<dbReference type="Proteomes" id="UP000223606">
    <property type="component" value="Chromosome 1"/>
</dbReference>
<keyword evidence="3" id="KW-0813">Transport</keyword>
<evidence type="ECO:0000256" key="5">
    <source>
        <dbReference type="ARBA" id="ARBA00022692"/>
    </source>
</evidence>
<evidence type="ECO:0000256" key="6">
    <source>
        <dbReference type="ARBA" id="ARBA00022989"/>
    </source>
</evidence>
<dbReference type="AlphaFoldDB" id="A0A2C9D1A4"/>
<sequence>MASSIALALAPVFFTMAVGFVAGRARLTDNHNVESLNSLTMTFALPLALFTAMATAPRTMVLQQGPLFLIVATVFLSIFFGWFLLARFVIRSESGEAALQSLTVALPNLAGVTLPVAMHILGHEGVVQVAVSLAAGSLTISPLALLISELASEKAETKSPLAAKIARALLHALTAPVVLGPLLGLAVSLTGLPLGKIVTDSFSQLGSAAAGLALFLSGLVLSAQPLRLDWRAIIGTLVADVVRPAVAIAIVLAFAVPMEIGRIAILMAAGPSGFFGILFAVKFHRDSSVIGTTVIVSTLFGAVTLSLIIAVLFHA</sequence>
<feature type="transmembrane region" description="Helical" evidence="8">
    <location>
        <begin position="35"/>
        <end position="55"/>
    </location>
</feature>
<reference evidence="10" key="1">
    <citation type="submission" date="2017-09" db="EMBL/GenBank/DDBJ databases">
        <title>Genome sequence of Nannocystis excedens DSM 71.</title>
        <authorList>
            <person name="Blom J."/>
        </authorList>
    </citation>
    <scope>NUCLEOTIDE SEQUENCE [LARGE SCALE GENOMIC DNA]</scope>
    <source>
        <strain evidence="10">type strain: E19</strain>
    </source>
</reference>
<feature type="transmembrane region" description="Helical" evidence="8">
    <location>
        <begin position="293"/>
        <end position="313"/>
    </location>
</feature>
<dbReference type="GO" id="GO:0055085">
    <property type="term" value="P:transmembrane transport"/>
    <property type="evidence" value="ECO:0007669"/>
    <property type="project" value="InterPro"/>
</dbReference>
<evidence type="ECO:0000313" key="9">
    <source>
        <dbReference type="EMBL" id="SON54030.1"/>
    </source>
</evidence>
<name>A0A2C9D1A4_9HYPH</name>
<dbReference type="Gene3D" id="1.20.1530.20">
    <property type="match status" value="1"/>
</dbReference>
<dbReference type="Pfam" id="PF03547">
    <property type="entry name" value="Mem_trans"/>
    <property type="match status" value="1"/>
</dbReference>
<keyword evidence="6 8" id="KW-1133">Transmembrane helix</keyword>
<feature type="transmembrane region" description="Helical" evidence="8">
    <location>
        <begin position="233"/>
        <end position="254"/>
    </location>
</feature>
<feature type="transmembrane region" description="Helical" evidence="8">
    <location>
        <begin position="102"/>
        <end position="121"/>
    </location>
</feature>
<accession>A0A2C9D1A4</accession>
<dbReference type="GO" id="GO:0005886">
    <property type="term" value="C:plasma membrane"/>
    <property type="evidence" value="ECO:0007669"/>
    <property type="project" value="UniProtKB-SubCell"/>
</dbReference>
<feature type="transmembrane region" description="Helical" evidence="8">
    <location>
        <begin position="67"/>
        <end position="90"/>
    </location>
</feature>
<dbReference type="EMBL" id="LT960614">
    <property type="protein sequence ID" value="SON54030.1"/>
    <property type="molecule type" value="Genomic_DNA"/>
</dbReference>
<evidence type="ECO:0000256" key="1">
    <source>
        <dbReference type="ARBA" id="ARBA00004651"/>
    </source>
</evidence>